<feature type="domain" description="HTH marR-type" evidence="2">
    <location>
        <begin position="15"/>
        <end position="66"/>
    </location>
</feature>
<reference evidence="3 4" key="1">
    <citation type="submission" date="2019-04" db="EMBL/GenBank/DDBJ databases">
        <title>Herbidospora sp. NEAU-GS14.nov., a novel actinomycete isolated from soil.</title>
        <authorList>
            <person name="Han L."/>
        </authorList>
    </citation>
    <scope>NUCLEOTIDE SEQUENCE [LARGE SCALE GENOMIC DNA]</scope>
    <source>
        <strain evidence="3 4">NEAU-GS14</strain>
    </source>
</reference>
<evidence type="ECO:0000313" key="4">
    <source>
        <dbReference type="Proteomes" id="UP000308705"/>
    </source>
</evidence>
<dbReference type="InterPro" id="IPR036390">
    <property type="entry name" value="WH_DNA-bd_sf"/>
</dbReference>
<dbReference type="InterPro" id="IPR000600">
    <property type="entry name" value="ROK"/>
</dbReference>
<name>A0A4U3LYH1_9ACTN</name>
<keyword evidence="4" id="KW-1185">Reference proteome</keyword>
<comment type="caution">
    <text evidence="3">The sequence shown here is derived from an EMBL/GenBank/DDBJ whole genome shotgun (WGS) entry which is preliminary data.</text>
</comment>
<dbReference type="InterPro" id="IPR036388">
    <property type="entry name" value="WH-like_DNA-bd_sf"/>
</dbReference>
<dbReference type="InterPro" id="IPR043129">
    <property type="entry name" value="ATPase_NBD"/>
</dbReference>
<organism evidence="3 4">
    <name type="scientific">Herbidospora galbida</name>
    <dbReference type="NCBI Taxonomy" id="2575442"/>
    <lineage>
        <taxon>Bacteria</taxon>
        <taxon>Bacillati</taxon>
        <taxon>Actinomycetota</taxon>
        <taxon>Actinomycetes</taxon>
        <taxon>Streptosporangiales</taxon>
        <taxon>Streptosporangiaceae</taxon>
        <taxon>Herbidospora</taxon>
    </lineage>
</organism>
<dbReference type="Gene3D" id="3.30.420.40">
    <property type="match status" value="3"/>
</dbReference>
<gene>
    <name evidence="3" type="ORF">FDA94_33415</name>
</gene>
<dbReference type="CDD" id="cd23763">
    <property type="entry name" value="ASKHA_ATPase_ROK"/>
    <property type="match status" value="1"/>
</dbReference>
<evidence type="ECO:0000259" key="2">
    <source>
        <dbReference type="Pfam" id="PF12802"/>
    </source>
</evidence>
<dbReference type="InterPro" id="IPR000835">
    <property type="entry name" value="HTH_MarR-typ"/>
</dbReference>
<comment type="similarity">
    <text evidence="1">Belongs to the ROK (NagC/XylR) family.</text>
</comment>
<dbReference type="SUPFAM" id="SSF53067">
    <property type="entry name" value="Actin-like ATPase domain"/>
    <property type="match status" value="1"/>
</dbReference>
<sequence>MKATPRTARAINDRMALDLLVEMGPLTAPQLRELTGLSRPSVSDLVERLHDARLIEPAGETGADRRGPNARLWRVAAARAHVVGVDVRPDHVSAVCADLAGETVGEVELPGRPGIVAAVRAVARGPLHTVVVGAPGHGSRDGHAEQRELGARVVIENEVNLAAIAEHRAGAAVGRADFALLWLDSGTGGALVLDHKLRRGVSGAAGEVGFLPLRGGDLHDLVSEAPLDALADRVALGVAAIVEVVDPGLVVLGGGVGHQGGSELSVRVQRAVEAICPVPVEVTASTVADNPVLLGATLLALDAARDETFG</sequence>
<evidence type="ECO:0000256" key="1">
    <source>
        <dbReference type="ARBA" id="ARBA00006479"/>
    </source>
</evidence>
<accession>A0A4U3LYH1</accession>
<dbReference type="AlphaFoldDB" id="A0A4U3LYH1"/>
<dbReference type="Pfam" id="PF12802">
    <property type="entry name" value="MarR_2"/>
    <property type="match status" value="1"/>
</dbReference>
<dbReference type="PANTHER" id="PTHR18964:SF149">
    <property type="entry name" value="BIFUNCTIONAL UDP-N-ACETYLGLUCOSAMINE 2-EPIMERASE_N-ACETYLMANNOSAMINE KINASE"/>
    <property type="match status" value="1"/>
</dbReference>
<proteinExistence type="inferred from homology"/>
<dbReference type="PANTHER" id="PTHR18964">
    <property type="entry name" value="ROK (REPRESSOR, ORF, KINASE) FAMILY"/>
    <property type="match status" value="1"/>
</dbReference>
<dbReference type="OrthoDB" id="3523179at2"/>
<dbReference type="Gene3D" id="1.10.10.10">
    <property type="entry name" value="Winged helix-like DNA-binding domain superfamily/Winged helix DNA-binding domain"/>
    <property type="match status" value="1"/>
</dbReference>
<dbReference type="SUPFAM" id="SSF46785">
    <property type="entry name" value="Winged helix' DNA-binding domain"/>
    <property type="match status" value="1"/>
</dbReference>
<dbReference type="Proteomes" id="UP000308705">
    <property type="component" value="Unassembled WGS sequence"/>
</dbReference>
<protein>
    <submittedName>
        <fullName evidence="3">ROK family transcriptional regulator</fullName>
    </submittedName>
</protein>
<dbReference type="EMBL" id="SZQA01000045">
    <property type="protein sequence ID" value="TKK81298.1"/>
    <property type="molecule type" value="Genomic_DNA"/>
</dbReference>
<evidence type="ECO:0000313" key="3">
    <source>
        <dbReference type="EMBL" id="TKK81298.1"/>
    </source>
</evidence>
<dbReference type="GO" id="GO:0003700">
    <property type="term" value="F:DNA-binding transcription factor activity"/>
    <property type="evidence" value="ECO:0007669"/>
    <property type="project" value="InterPro"/>
</dbReference>
<dbReference type="Pfam" id="PF00480">
    <property type="entry name" value="ROK"/>
    <property type="match status" value="2"/>
</dbReference>